<reference evidence="2" key="1">
    <citation type="submission" date="2018-02" db="EMBL/GenBank/DDBJ databases">
        <title>Rhizophora mucronata_Transcriptome.</title>
        <authorList>
            <person name="Meera S.P."/>
            <person name="Sreeshan A."/>
            <person name="Augustine A."/>
        </authorList>
    </citation>
    <scope>NUCLEOTIDE SEQUENCE</scope>
    <source>
        <tissue evidence="2">Leaf</tissue>
    </source>
</reference>
<evidence type="ECO:0000313" key="2">
    <source>
        <dbReference type="EMBL" id="MBX71328.1"/>
    </source>
</evidence>
<protein>
    <submittedName>
        <fullName evidence="2">Uncharacterized protein</fullName>
    </submittedName>
</protein>
<name>A0A2P2QWI1_RHIMU</name>
<dbReference type="AlphaFoldDB" id="A0A2P2QWI1"/>
<accession>A0A2P2QWI1</accession>
<organism evidence="2">
    <name type="scientific">Rhizophora mucronata</name>
    <name type="common">Asiatic mangrove</name>
    <dbReference type="NCBI Taxonomy" id="61149"/>
    <lineage>
        <taxon>Eukaryota</taxon>
        <taxon>Viridiplantae</taxon>
        <taxon>Streptophyta</taxon>
        <taxon>Embryophyta</taxon>
        <taxon>Tracheophyta</taxon>
        <taxon>Spermatophyta</taxon>
        <taxon>Magnoliopsida</taxon>
        <taxon>eudicotyledons</taxon>
        <taxon>Gunneridae</taxon>
        <taxon>Pentapetalae</taxon>
        <taxon>rosids</taxon>
        <taxon>fabids</taxon>
        <taxon>Malpighiales</taxon>
        <taxon>Rhizophoraceae</taxon>
        <taxon>Rhizophora</taxon>
    </lineage>
</organism>
<evidence type="ECO:0000256" key="1">
    <source>
        <dbReference type="SAM" id="MobiDB-lite"/>
    </source>
</evidence>
<proteinExistence type="predicted"/>
<feature type="region of interest" description="Disordered" evidence="1">
    <location>
        <begin position="1"/>
        <end position="22"/>
    </location>
</feature>
<dbReference type="EMBL" id="GGEC01090844">
    <property type="protein sequence ID" value="MBX71328.1"/>
    <property type="molecule type" value="Transcribed_RNA"/>
</dbReference>
<sequence length="59" mass="7071">METWTKGILEGKGPSGHRYRPEAYGQRLWQESRQLQRPWQRRRGYRLYGGSDDACRSEE</sequence>